<dbReference type="Pfam" id="PF05045">
    <property type="entry name" value="RgpF"/>
    <property type="match status" value="1"/>
</dbReference>
<dbReference type="CDD" id="cd01635">
    <property type="entry name" value="Glycosyltransferase_GTB-type"/>
    <property type="match status" value="1"/>
</dbReference>
<dbReference type="SUPFAM" id="SSF53756">
    <property type="entry name" value="UDP-Glycosyltransferase/glycogen phosphorylase"/>
    <property type="match status" value="1"/>
</dbReference>
<name>A0ABV7AMB0_9RHOB</name>
<proteinExistence type="predicted"/>
<comment type="caution">
    <text evidence="1">The sequence shown here is derived from an EMBL/GenBank/DDBJ whole genome shotgun (WGS) entry which is preliminary data.</text>
</comment>
<evidence type="ECO:0000313" key="1">
    <source>
        <dbReference type="EMBL" id="MFC2970561.1"/>
    </source>
</evidence>
<accession>A0ABV7AMB0</accession>
<evidence type="ECO:0000313" key="2">
    <source>
        <dbReference type="Proteomes" id="UP001595443"/>
    </source>
</evidence>
<dbReference type="Gene3D" id="3.40.50.2000">
    <property type="entry name" value="Glycogen Phosphorylase B"/>
    <property type="match status" value="1"/>
</dbReference>
<reference evidence="2" key="1">
    <citation type="journal article" date="2019" name="Int. J. Syst. Evol. Microbiol.">
        <title>The Global Catalogue of Microorganisms (GCM) 10K type strain sequencing project: providing services to taxonomists for standard genome sequencing and annotation.</title>
        <authorList>
            <consortium name="The Broad Institute Genomics Platform"/>
            <consortium name="The Broad Institute Genome Sequencing Center for Infectious Disease"/>
            <person name="Wu L."/>
            <person name="Ma J."/>
        </authorList>
    </citation>
    <scope>NUCLEOTIDE SEQUENCE [LARGE SCALE GENOMIC DNA]</scope>
    <source>
        <strain evidence="2">KCTC 62192</strain>
    </source>
</reference>
<dbReference type="Proteomes" id="UP001595443">
    <property type="component" value="Unassembled WGS sequence"/>
</dbReference>
<dbReference type="InterPro" id="IPR007739">
    <property type="entry name" value="RgpF"/>
</dbReference>
<gene>
    <name evidence="1" type="ORF">ACFOES_20885</name>
</gene>
<organism evidence="1 2">
    <name type="scientific">Acidimangrovimonas pyrenivorans</name>
    <dbReference type="NCBI Taxonomy" id="2030798"/>
    <lineage>
        <taxon>Bacteria</taxon>
        <taxon>Pseudomonadati</taxon>
        <taxon>Pseudomonadota</taxon>
        <taxon>Alphaproteobacteria</taxon>
        <taxon>Rhodobacterales</taxon>
        <taxon>Paracoccaceae</taxon>
        <taxon>Acidimangrovimonas</taxon>
    </lineage>
</organism>
<dbReference type="EMBL" id="JBHRSK010000027">
    <property type="protein sequence ID" value="MFC2970561.1"/>
    <property type="molecule type" value="Genomic_DNA"/>
</dbReference>
<protein>
    <submittedName>
        <fullName evidence="1">Rhamnan synthesis F family protein</fullName>
    </submittedName>
</protein>
<keyword evidence="2" id="KW-1185">Reference proteome</keyword>
<sequence length="851" mass="95649">MTDLDAIWTELTAELDPRGARPRFRFDPAFYAGRYADVAEAETDAETHFRTIGREMGRFPNHYSEVRANYPEVDARIAGLVTDARIKAAIAAGEPGALELAFELMDLGEDVDAEISNFSRRHYLRTYRDILRAGLNPLRHYLIHGFHEGRSTLAQVRERQRPGAQTFDPGRPTCLITAHELSKTGAPIVSVDLAREASRTHNVIFAALRDGPLSAAACEHACAVVISPHPHEDFPYFEGEIFEAIDFAVVNSVECFDFARLLVARDIPFAAYLHEYAYYTFPTYKRSRVALFADLVVFSSDHVRDSWRNLFADLEFDVERDSTIVPQRELTVGSVEAGRLAAARARLSRLIGRDCSTARIVCGAGHAQWRKGTDIFVMAAQICRHRDPETIFVWIGDGMNHEDINFGVWTSYQLKQAGTGDPRGNLFFLPAGDYYLDVLAASDAMFVSSRLDPLPNVVFDALKQGCRAVVFEGGTGFADPVYRASEHVTAVEYGNPEAAATALMALPRKVASDAPAPETRPLPVFAMIAERLHERLAGQRHFVLGESEIDVPMLFTTDEEDRPLRVKAREKFLSYRRRFIWRDRADAEEALAASENWSHRNCRIVPYDTTEAEELPPFSMHIHAFYTDELAADLRRYRAFRHADRIVVTTDSERKAETIHEIMAGAGLSAEVVLGDNRGRDILPFMELFRDGGAAGDDEIWCHLHQKKSLGVTNTGDIWRQFLMSILLGDDETVSSALRMIGTGGTGLVAPFDPYFVPWNDSRDLLPKFADRLPGPMPDNPLLFPVGNMFWVRREVVLAMNAIFEQDYPWPNEPIANDGTEFHLIERLWPAMATSCDLLSLFIDKPDQKRT</sequence>
<dbReference type="RefSeq" id="WP_377835642.1">
    <property type="nucleotide sequence ID" value="NZ_JBHRSK010000027.1"/>
</dbReference>